<dbReference type="Proteomes" id="UP000308600">
    <property type="component" value="Unassembled WGS sequence"/>
</dbReference>
<dbReference type="EMBL" id="ML208279">
    <property type="protein sequence ID" value="TFK72994.1"/>
    <property type="molecule type" value="Genomic_DNA"/>
</dbReference>
<keyword evidence="2" id="KW-1185">Reference proteome</keyword>
<protein>
    <submittedName>
        <fullName evidence="1">Uncharacterized protein</fullName>
    </submittedName>
</protein>
<reference evidence="1 2" key="1">
    <citation type="journal article" date="2019" name="Nat. Ecol. Evol.">
        <title>Megaphylogeny resolves global patterns of mushroom evolution.</title>
        <authorList>
            <person name="Varga T."/>
            <person name="Krizsan K."/>
            <person name="Foldi C."/>
            <person name="Dima B."/>
            <person name="Sanchez-Garcia M."/>
            <person name="Sanchez-Ramirez S."/>
            <person name="Szollosi G.J."/>
            <person name="Szarkandi J.G."/>
            <person name="Papp V."/>
            <person name="Albert L."/>
            <person name="Andreopoulos W."/>
            <person name="Angelini C."/>
            <person name="Antonin V."/>
            <person name="Barry K.W."/>
            <person name="Bougher N.L."/>
            <person name="Buchanan P."/>
            <person name="Buyck B."/>
            <person name="Bense V."/>
            <person name="Catcheside P."/>
            <person name="Chovatia M."/>
            <person name="Cooper J."/>
            <person name="Damon W."/>
            <person name="Desjardin D."/>
            <person name="Finy P."/>
            <person name="Geml J."/>
            <person name="Haridas S."/>
            <person name="Hughes K."/>
            <person name="Justo A."/>
            <person name="Karasinski D."/>
            <person name="Kautmanova I."/>
            <person name="Kiss B."/>
            <person name="Kocsube S."/>
            <person name="Kotiranta H."/>
            <person name="LaButti K.M."/>
            <person name="Lechner B.E."/>
            <person name="Liimatainen K."/>
            <person name="Lipzen A."/>
            <person name="Lukacs Z."/>
            <person name="Mihaltcheva S."/>
            <person name="Morgado L.N."/>
            <person name="Niskanen T."/>
            <person name="Noordeloos M.E."/>
            <person name="Ohm R.A."/>
            <person name="Ortiz-Santana B."/>
            <person name="Ovrebo C."/>
            <person name="Racz N."/>
            <person name="Riley R."/>
            <person name="Savchenko A."/>
            <person name="Shiryaev A."/>
            <person name="Soop K."/>
            <person name="Spirin V."/>
            <person name="Szebenyi C."/>
            <person name="Tomsovsky M."/>
            <person name="Tulloss R.E."/>
            <person name="Uehling J."/>
            <person name="Grigoriev I.V."/>
            <person name="Vagvolgyi C."/>
            <person name="Papp T."/>
            <person name="Martin F.M."/>
            <person name="Miettinen O."/>
            <person name="Hibbett D.S."/>
            <person name="Nagy L.G."/>
        </authorList>
    </citation>
    <scope>NUCLEOTIDE SEQUENCE [LARGE SCALE GENOMIC DNA]</scope>
    <source>
        <strain evidence="1 2">NL-1719</strain>
    </source>
</reference>
<name>A0ACD3B5R4_9AGAR</name>
<evidence type="ECO:0000313" key="1">
    <source>
        <dbReference type="EMBL" id="TFK72994.1"/>
    </source>
</evidence>
<evidence type="ECO:0000313" key="2">
    <source>
        <dbReference type="Proteomes" id="UP000308600"/>
    </source>
</evidence>
<organism evidence="1 2">
    <name type="scientific">Pluteus cervinus</name>
    <dbReference type="NCBI Taxonomy" id="181527"/>
    <lineage>
        <taxon>Eukaryota</taxon>
        <taxon>Fungi</taxon>
        <taxon>Dikarya</taxon>
        <taxon>Basidiomycota</taxon>
        <taxon>Agaricomycotina</taxon>
        <taxon>Agaricomycetes</taxon>
        <taxon>Agaricomycetidae</taxon>
        <taxon>Agaricales</taxon>
        <taxon>Pluteineae</taxon>
        <taxon>Pluteaceae</taxon>
        <taxon>Pluteus</taxon>
    </lineage>
</organism>
<gene>
    <name evidence="1" type="ORF">BDN72DRAFT_876076</name>
</gene>
<accession>A0ACD3B5R4</accession>
<sequence>MPAETRNDTSSNRLKRPGASNMPQTRRTTLEVQEANAAKEAAKAEKNTKDKKSIQRMAKKELNSLAKQKKQLEGSQSSTPKLRISFKRHKKGDSPAPTTKEQEPETPAPEKQEPEVPVPDEPAVGGEAREPEVGEDNDLSQSEAEPDDAPKPRKKRKGVAKREAVRKHRDEMTTQSGDVDAVNDVAPDDVNQQKQKRKASISNEEVPSEAVPSCPPAKKAKLVTSAIRNDKPKPLLPPPTASSSNKNASSNVEPEEPESAFQDGGLCSEGEELKHPGVEAIRGGLGTRYKNLVRVKSIRRSKPAPKHKRVRHRPTRKSLPGETDSTWSDVQTLAFDAMARLDPWESLTEDDVLEIWNTINGETHWITLDDGTTEDQKEWWDVIQFLIKRDVGTRWIHGISQASEEALAAEWEARSLESREDRAAFVKTMLGDDEVKSKNRPFIWEGYDAYPNIETVTKKGGVEVPKKGNIFKGCLLSRTLAKHLELVTEPLKSGDLEINMQPRGVLMMCIIAMTRTLMFSKTGAYEPPSGKMGEFSGDNWGDRFTSSIDKKDARRIHLATLFKEYIDKMGEEQWSGIMEKAASYIGDRKRGGKGKEDEEIPWATSDEEELRDSDYDGGLD</sequence>
<proteinExistence type="predicted"/>